<protein>
    <submittedName>
        <fullName evidence="1">DUF1329 domain-containing protein</fullName>
    </submittedName>
</protein>
<dbReference type="AlphaFoldDB" id="A0A418WUE9"/>
<proteinExistence type="predicted"/>
<name>A0A418WUE9_9PROT</name>
<dbReference type="Pfam" id="PF07044">
    <property type="entry name" value="DUF1329"/>
    <property type="match status" value="1"/>
</dbReference>
<evidence type="ECO:0000313" key="1">
    <source>
        <dbReference type="EMBL" id="RJF94779.1"/>
    </source>
</evidence>
<dbReference type="EMBL" id="QYUK01000008">
    <property type="protein sequence ID" value="RJF94779.1"/>
    <property type="molecule type" value="Genomic_DNA"/>
</dbReference>
<accession>A0A418WUE9</accession>
<dbReference type="InterPro" id="IPR010752">
    <property type="entry name" value="DUF1329"/>
</dbReference>
<gene>
    <name evidence="1" type="ORF">D3874_02895</name>
</gene>
<dbReference type="Proteomes" id="UP000284605">
    <property type="component" value="Unassembled WGS sequence"/>
</dbReference>
<dbReference type="Gene3D" id="2.50.20.10">
    <property type="entry name" value="Lipoprotein localisation LolA/LolB/LppX"/>
    <property type="match status" value="1"/>
</dbReference>
<sequence>MHIKKYDFDYSRRLFLERAAKGIVGAGVLAPLWPTIAKSGDATTAYPEELRSISAYTKGKLKPGDVLTADNVDIVKDLLDPIAYRQVKEMGRRITLVETTSDVTKLFPHEYLEATLKNKGKAKLDGSGNTFNADGKPWIGGNPFPEPKDGVEAFANLTLSWGRHDQSFYAVRDWDISPGGTTSYQYDFCWAEQNTTCLVNNPDGPYWAGHEDKLRYQSVFFIGPNDVKGTSFVNTWYYDQAKFPDLFGYLPAFKRERRFPTNQRFEPLVPGITIFLSDAWAAGDPMLTWGNYKVIGSKPHLGSVSQNWMGDDPNWERKVHGGPKGETFFDTYMELIPEVMVVEAEPVGYPRSPVGKKRVWIDVRNMMFVAYVTYDRRGEIWKSFEPGFSQYKTASNVVMDGKNPGWSWTHVHSHDIQSNRMSRFVQAKSITGGYNSSWNQGSLYDKFLTIQAVRRLGA</sequence>
<dbReference type="RefSeq" id="WP_119776273.1">
    <property type="nucleotide sequence ID" value="NZ_QYUK01000008.1"/>
</dbReference>
<reference evidence="1 2" key="1">
    <citation type="submission" date="2018-09" db="EMBL/GenBank/DDBJ databases">
        <authorList>
            <person name="Zhu H."/>
        </authorList>
    </citation>
    <scope>NUCLEOTIDE SEQUENCE [LARGE SCALE GENOMIC DNA]</scope>
    <source>
        <strain evidence="1 2">K1W22B-8</strain>
    </source>
</reference>
<evidence type="ECO:0000313" key="2">
    <source>
        <dbReference type="Proteomes" id="UP000284605"/>
    </source>
</evidence>
<comment type="caution">
    <text evidence="1">The sequence shown here is derived from an EMBL/GenBank/DDBJ whole genome shotgun (WGS) entry which is preliminary data.</text>
</comment>
<dbReference type="OrthoDB" id="7231741at2"/>
<organism evidence="1 2">
    <name type="scientific">Oleomonas cavernae</name>
    <dbReference type="NCBI Taxonomy" id="2320859"/>
    <lineage>
        <taxon>Bacteria</taxon>
        <taxon>Pseudomonadati</taxon>
        <taxon>Pseudomonadota</taxon>
        <taxon>Alphaproteobacteria</taxon>
        <taxon>Acetobacterales</taxon>
        <taxon>Acetobacteraceae</taxon>
        <taxon>Oleomonas</taxon>
    </lineage>
</organism>
<dbReference type="CDD" id="cd16329">
    <property type="entry name" value="LolA_like"/>
    <property type="match status" value="1"/>
</dbReference>
<keyword evidence="2" id="KW-1185">Reference proteome</keyword>